<evidence type="ECO:0000259" key="1">
    <source>
        <dbReference type="Pfam" id="PF03417"/>
    </source>
</evidence>
<keyword evidence="3" id="KW-1185">Reference proteome</keyword>
<dbReference type="AlphaFoldDB" id="A0A931BN06"/>
<proteinExistence type="predicted"/>
<dbReference type="Gene3D" id="1.10.10.2120">
    <property type="match status" value="1"/>
</dbReference>
<dbReference type="EMBL" id="JADQDO010000004">
    <property type="protein sequence ID" value="MBF9233831.1"/>
    <property type="molecule type" value="Genomic_DNA"/>
</dbReference>
<evidence type="ECO:0000313" key="2">
    <source>
        <dbReference type="EMBL" id="MBF9233831.1"/>
    </source>
</evidence>
<dbReference type="Pfam" id="PF03417">
    <property type="entry name" value="AAT"/>
    <property type="match status" value="1"/>
</dbReference>
<dbReference type="Gene3D" id="3.60.60.10">
    <property type="entry name" value="Penicillin V Acylase, Chain A"/>
    <property type="match status" value="1"/>
</dbReference>
<protein>
    <recommendedName>
        <fullName evidence="1">Peptidase C45 hydrolase domain-containing protein</fullName>
    </recommendedName>
</protein>
<dbReference type="PANTHER" id="PTHR34180:SF1">
    <property type="entry name" value="BETA-ALANYL-DOPAMINE_CARCININE HYDROLASE"/>
    <property type="match status" value="1"/>
</dbReference>
<name>A0A931BN06_9HYPH</name>
<organism evidence="2 3">
    <name type="scientific">Microvirga alba</name>
    <dbReference type="NCBI Taxonomy" id="2791025"/>
    <lineage>
        <taxon>Bacteria</taxon>
        <taxon>Pseudomonadati</taxon>
        <taxon>Pseudomonadota</taxon>
        <taxon>Alphaproteobacteria</taxon>
        <taxon>Hyphomicrobiales</taxon>
        <taxon>Methylobacteriaceae</taxon>
        <taxon>Microvirga</taxon>
    </lineage>
</organism>
<dbReference type="InterPro" id="IPR047801">
    <property type="entry name" value="Peptidase_C45"/>
</dbReference>
<dbReference type="RefSeq" id="WP_196271823.1">
    <property type="nucleotide sequence ID" value="NZ_JADQDO010000004.1"/>
</dbReference>
<dbReference type="InterPro" id="IPR047794">
    <property type="entry name" value="C45_proenzyme-like"/>
</dbReference>
<comment type="caution">
    <text evidence="2">The sequence shown here is derived from an EMBL/GenBank/DDBJ whole genome shotgun (WGS) entry which is preliminary data.</text>
</comment>
<feature type="domain" description="Peptidase C45 hydrolase" evidence="1">
    <location>
        <begin position="127"/>
        <end position="355"/>
    </location>
</feature>
<dbReference type="PANTHER" id="PTHR34180">
    <property type="entry name" value="PEPTIDASE C45"/>
    <property type="match status" value="1"/>
</dbReference>
<dbReference type="NCBIfam" id="NF040521">
    <property type="entry name" value="C45_proenzyme"/>
    <property type="match status" value="1"/>
</dbReference>
<accession>A0A931BN06</accession>
<sequence length="366" mass="40719">MSTFNVVLFDSAQAKGQRILRLEGDSFEQGRQHGRAVPHLFAKNLESVRRELAGRKGQDIERLYREAAGFVRDHQPDTWREYQGMAEGSGLPFEDILTLNIKLALVLGFLDVECSQYARVVTRKDGSKRTLIAKTRDLKGGATEHVVLLRHYPDGYEALEIHKAGMIGYPGSIMTNRGFALGTSGIWSKRTPFDVNRLGVADTGTNGHFLSRAVHTLDDVVEAARAYPRLTGINNVVATSGEVGALEITAKDANLLDRNDSMVIRTNHYFTPAFKDLSPTPTENTSTYHRHHRISELLPMAETAEDFWRIAQDHVGFPQDSVCRHNDGDHKGSFTSYASVFVLEERKAYVGFGHPCEIAFAEAADT</sequence>
<dbReference type="InterPro" id="IPR005079">
    <property type="entry name" value="Peptidase_C45_hydrolase"/>
</dbReference>
<dbReference type="Proteomes" id="UP000599312">
    <property type="component" value="Unassembled WGS sequence"/>
</dbReference>
<gene>
    <name evidence="2" type="ORF">I2H38_10635</name>
</gene>
<evidence type="ECO:0000313" key="3">
    <source>
        <dbReference type="Proteomes" id="UP000599312"/>
    </source>
</evidence>
<reference evidence="2" key="1">
    <citation type="submission" date="2020-11" db="EMBL/GenBank/DDBJ databases">
        <authorList>
            <person name="Kim M.K."/>
        </authorList>
    </citation>
    <scope>NUCLEOTIDE SEQUENCE</scope>
    <source>
        <strain evidence="2">BT350</strain>
    </source>
</reference>